<evidence type="ECO:0008006" key="4">
    <source>
        <dbReference type="Google" id="ProtNLM"/>
    </source>
</evidence>
<dbReference type="RefSeq" id="WP_019958903.1">
    <property type="nucleotide sequence ID" value="NZ_CP091512.1"/>
</dbReference>
<keyword evidence="1" id="KW-0472">Membrane</keyword>
<name>A0ABY4ECF7_VITST</name>
<evidence type="ECO:0000313" key="3">
    <source>
        <dbReference type="Proteomes" id="UP000832034"/>
    </source>
</evidence>
<gene>
    <name evidence="2" type="ORF">LVJ81_05220</name>
</gene>
<sequence length="115" mass="12785">MRSRSLFFPLLLIISGCIWFLKSTDLLPDTASIFAIGLAVFGFLVMVMDGLNKQSIVAGPFLMYLGAAIYLYHEYIFGLSHIFSAGMVWLGLLLLLSRSNLVPDKYARPTPPPKD</sequence>
<dbReference type="EMBL" id="CP091512">
    <property type="protein sequence ID" value="UOO93431.1"/>
    <property type="molecule type" value="Genomic_DNA"/>
</dbReference>
<accession>A0ABY4ECF7</accession>
<organism evidence="2 3">
    <name type="scientific">Vitreoscilla stercoraria</name>
    <dbReference type="NCBI Taxonomy" id="61"/>
    <lineage>
        <taxon>Bacteria</taxon>
        <taxon>Pseudomonadati</taxon>
        <taxon>Pseudomonadota</taxon>
        <taxon>Betaproteobacteria</taxon>
        <taxon>Neisseriales</taxon>
        <taxon>Neisseriaceae</taxon>
        <taxon>Vitreoscilla</taxon>
    </lineage>
</organism>
<dbReference type="Proteomes" id="UP000832034">
    <property type="component" value="Chromosome"/>
</dbReference>
<evidence type="ECO:0000313" key="2">
    <source>
        <dbReference type="EMBL" id="UOO93431.1"/>
    </source>
</evidence>
<feature type="transmembrane region" description="Helical" evidence="1">
    <location>
        <begin position="78"/>
        <end position="96"/>
    </location>
</feature>
<keyword evidence="1" id="KW-1133">Transmembrane helix</keyword>
<protein>
    <recommendedName>
        <fullName evidence="4">DUF4401 domain-containing protein</fullName>
    </recommendedName>
</protein>
<keyword evidence="1" id="KW-0812">Transmembrane</keyword>
<dbReference type="PROSITE" id="PS51257">
    <property type="entry name" value="PROKAR_LIPOPROTEIN"/>
    <property type="match status" value="1"/>
</dbReference>
<feature type="transmembrane region" description="Helical" evidence="1">
    <location>
        <begin position="55"/>
        <end position="72"/>
    </location>
</feature>
<proteinExistence type="predicted"/>
<reference evidence="2" key="2">
    <citation type="journal article" date="2022" name="Res Sq">
        <title>Evolution of multicellular longitudinally dividing oral cavity symbionts (Neisseriaceae).</title>
        <authorList>
            <person name="Nyongesa S."/>
            <person name="Weber P."/>
            <person name="Bernet E."/>
            <person name="Pullido F."/>
            <person name="Nieckarz M."/>
            <person name="Delaby M."/>
            <person name="Nieves C."/>
            <person name="Viehboeck T."/>
            <person name="Krause N."/>
            <person name="Rivera-Millot A."/>
            <person name="Nakamura A."/>
            <person name="Vischer N."/>
            <person name="VanNieuwenhze M."/>
            <person name="Brun Y."/>
            <person name="Cava F."/>
            <person name="Bulgheresi S."/>
            <person name="Veyrier F."/>
        </authorList>
    </citation>
    <scope>NUCLEOTIDE SEQUENCE</scope>
    <source>
        <strain evidence="2">SAG 1488-6</strain>
    </source>
</reference>
<keyword evidence="3" id="KW-1185">Reference proteome</keyword>
<feature type="transmembrane region" description="Helical" evidence="1">
    <location>
        <begin position="30"/>
        <end position="48"/>
    </location>
</feature>
<evidence type="ECO:0000256" key="1">
    <source>
        <dbReference type="SAM" id="Phobius"/>
    </source>
</evidence>
<reference evidence="2" key="1">
    <citation type="submission" date="2021-12" db="EMBL/GenBank/DDBJ databases">
        <authorList>
            <person name="Veyrier F.J."/>
        </authorList>
    </citation>
    <scope>NUCLEOTIDE SEQUENCE</scope>
    <source>
        <strain evidence="2">SAG 1488-6</strain>
    </source>
</reference>